<reference evidence="3" key="3">
    <citation type="journal article" date="2017" name="Plant Physiol. Biochem.">
        <title>Differential oxidative and antioxidative response of duckweed Lemna minor toward plant growth promoting/inhibiting bacteria.</title>
        <authorList>
            <person name="Ishizawa H."/>
            <person name="Kuroda M."/>
            <person name="Morikawa M."/>
            <person name="Ike M."/>
        </authorList>
    </citation>
    <scope>NUCLEOTIDE SEQUENCE [LARGE SCALE GENOMIC DNA]</scope>
    <source>
        <strain evidence="3">H3</strain>
    </source>
</reference>
<keyword evidence="3" id="KW-1185">Reference proteome</keyword>
<sequence>MTVGAFGLVFMALIAPEQWRSAFVWVTIKFMFLGATLRVLYLTSPHQGKIDEFWTKLLETYKGLSTEQKLYVNACILMLGLALLLLAGGKPFLLAYIILLTFFFGYIALHDVFRWYKALSENLLGKAIIGIAFAAATNLAYSLAGQEVTQIVHVTPTNFVRTTLFIAILMIPVLMIFAGGIIFFIGIFMSSIVMLPSLLANFDPRLRSWLFAGTLAVSPLRFKFITRLFQIIFYSTIGYTIFASGQNGLAWYESKISYLAPRLIYYFDMYEGQECKLGPQYKLAPLGDAKFLLAQKLPSGIINFEPPVKCDDLPPNGARAR</sequence>
<feature type="transmembrane region" description="Helical" evidence="1">
    <location>
        <begin position="123"/>
        <end position="144"/>
    </location>
</feature>
<organism evidence="2 3">
    <name type="scientific">Aquitalea magnusonii</name>
    <dbReference type="NCBI Taxonomy" id="332411"/>
    <lineage>
        <taxon>Bacteria</taxon>
        <taxon>Pseudomonadati</taxon>
        <taxon>Pseudomonadota</taxon>
        <taxon>Betaproteobacteria</taxon>
        <taxon>Neisseriales</taxon>
        <taxon>Chromobacteriaceae</taxon>
        <taxon>Aquitalea</taxon>
    </lineage>
</organism>
<dbReference type="Proteomes" id="UP000198290">
    <property type="component" value="Chromosome"/>
</dbReference>
<keyword evidence="1" id="KW-0472">Membrane</keyword>
<feature type="transmembrane region" description="Helical" evidence="1">
    <location>
        <begin position="164"/>
        <end position="194"/>
    </location>
</feature>
<feature type="transmembrane region" description="Helical" evidence="1">
    <location>
        <begin position="22"/>
        <end position="41"/>
    </location>
</feature>
<gene>
    <name evidence="2" type="ORF">DLM_1891</name>
</gene>
<protein>
    <submittedName>
        <fullName evidence="2">Uncharacterized protein</fullName>
    </submittedName>
</protein>
<feature type="transmembrane region" description="Helical" evidence="1">
    <location>
        <begin position="70"/>
        <end position="87"/>
    </location>
</feature>
<evidence type="ECO:0000313" key="3">
    <source>
        <dbReference type="Proteomes" id="UP000198290"/>
    </source>
</evidence>
<feature type="transmembrane region" description="Helical" evidence="1">
    <location>
        <begin position="93"/>
        <end position="116"/>
    </location>
</feature>
<dbReference type="KEGG" id="amah:DLM_1891"/>
<name>A0A3G9GJ02_9NEIS</name>
<dbReference type="EMBL" id="AP018823">
    <property type="protein sequence ID" value="BBF85507.1"/>
    <property type="molecule type" value="Genomic_DNA"/>
</dbReference>
<feature type="transmembrane region" description="Helical" evidence="1">
    <location>
        <begin position="231"/>
        <end position="252"/>
    </location>
</feature>
<reference evidence="2 3" key="2">
    <citation type="journal article" date="2017" name="Genome Announc.">
        <title>Draft genome sequence of Aquitalea magnusonii strain H3, a plant growth-promoting bacterium of duckweed Lemna minor.</title>
        <authorList>
            <person name="Ishizawa H."/>
            <person name="Kuroda M."/>
            <person name="Ike M."/>
        </authorList>
    </citation>
    <scope>NUCLEOTIDE SEQUENCE [LARGE SCALE GENOMIC DNA]</scope>
    <source>
        <strain evidence="2 3">H3</strain>
    </source>
</reference>
<accession>A0A3G9GJ02</accession>
<dbReference type="AlphaFoldDB" id="A0A3G9GJ02"/>
<evidence type="ECO:0000256" key="1">
    <source>
        <dbReference type="SAM" id="Phobius"/>
    </source>
</evidence>
<reference evidence="3" key="1">
    <citation type="journal article" date="2017" name="Biotechnol. Biofuels">
        <title>Evaluation of environmental bacterial communities as a factor affecting the growth of duckweed Lemna minor.</title>
        <authorList>
            <person name="Ishizawa H."/>
            <person name="Kuroda M."/>
            <person name="Morikawa M."/>
            <person name="Ike M."/>
        </authorList>
    </citation>
    <scope>NUCLEOTIDE SEQUENCE [LARGE SCALE GENOMIC DNA]</scope>
    <source>
        <strain evidence="3">H3</strain>
    </source>
</reference>
<proteinExistence type="predicted"/>
<keyword evidence="1" id="KW-1133">Transmembrane helix</keyword>
<evidence type="ECO:0000313" key="2">
    <source>
        <dbReference type="EMBL" id="BBF85507.1"/>
    </source>
</evidence>
<keyword evidence="1" id="KW-0812">Transmembrane</keyword>